<keyword evidence="4" id="KW-1185">Reference proteome</keyword>
<name>A0ABX9VEX0_9PROT</name>
<dbReference type="Pfam" id="PF03401">
    <property type="entry name" value="TctC"/>
    <property type="match status" value="1"/>
</dbReference>
<dbReference type="CDD" id="cd13578">
    <property type="entry name" value="PBP2_Bug27"/>
    <property type="match status" value="1"/>
</dbReference>
<protein>
    <submittedName>
        <fullName evidence="3">Tripartite tricarboxylate transporter substrate binding protein</fullName>
    </submittedName>
</protein>
<evidence type="ECO:0000313" key="4">
    <source>
        <dbReference type="Proteomes" id="UP000274097"/>
    </source>
</evidence>
<evidence type="ECO:0000256" key="2">
    <source>
        <dbReference type="SAM" id="SignalP"/>
    </source>
</evidence>
<dbReference type="EMBL" id="RFLX01000033">
    <property type="protein sequence ID" value="RMI17277.1"/>
    <property type="molecule type" value="Genomic_DNA"/>
</dbReference>
<dbReference type="PIRSF" id="PIRSF017082">
    <property type="entry name" value="YflP"/>
    <property type="match status" value="1"/>
</dbReference>
<feature type="signal peptide" evidence="2">
    <location>
        <begin position="1"/>
        <end position="24"/>
    </location>
</feature>
<dbReference type="SUPFAM" id="SSF53850">
    <property type="entry name" value="Periplasmic binding protein-like II"/>
    <property type="match status" value="1"/>
</dbReference>
<dbReference type="Gene3D" id="3.40.190.150">
    <property type="entry name" value="Bordetella uptake gene, domain 1"/>
    <property type="match status" value="1"/>
</dbReference>
<accession>A0ABX9VEX0</accession>
<dbReference type="InterPro" id="IPR005064">
    <property type="entry name" value="BUG"/>
</dbReference>
<keyword evidence="2" id="KW-0732">Signal</keyword>
<sequence length="322" mass="33698">MPSRRLILAMPFFGSGLVSRSASAQGAGTLRIVVPYAAGGPTDVQARILSEPLAKALGQRVVVENRTGAGVVVGTESVAKAPPDGQTVLFTTVAHAINPTLFPNLPFDTEKDFAPVVLVARVPLVLLVRKDLPARNMAEFLAWLSAQKGQATYGSAGVGSAPHLGAALLLKMQGVEASHIPYRGSGPAMTDLAAGRLDFYIDAATSALAQAQAGTGRALGWSMLSRSPAAPDLPTFDEQGVKGYEAYTWSGLFMPAATPREMVLKLNAAVREAVAVPAVRSRFAEIGAELAEPAPPEALGAFVQAETAKWRDVVKETGMNVQ</sequence>
<dbReference type="PANTHER" id="PTHR42928:SF5">
    <property type="entry name" value="BLR1237 PROTEIN"/>
    <property type="match status" value="1"/>
</dbReference>
<dbReference type="Gene3D" id="3.40.190.10">
    <property type="entry name" value="Periplasmic binding protein-like II"/>
    <property type="match status" value="1"/>
</dbReference>
<evidence type="ECO:0000256" key="1">
    <source>
        <dbReference type="ARBA" id="ARBA00006987"/>
    </source>
</evidence>
<dbReference type="Proteomes" id="UP000274097">
    <property type="component" value="Unassembled WGS sequence"/>
</dbReference>
<reference evidence="3 4" key="1">
    <citation type="submission" date="2018-10" db="EMBL/GenBank/DDBJ databases">
        <title>Roseomonas sp. nov., isolated from feces of Tibetan antelopes in the Qinghai-Tibet plateau, China.</title>
        <authorList>
            <person name="Tian Z."/>
        </authorList>
    </citation>
    <scope>NUCLEOTIDE SEQUENCE [LARGE SCALE GENOMIC DNA]</scope>
    <source>
        <strain evidence="3 4">Z23</strain>
    </source>
</reference>
<comment type="caution">
    <text evidence="3">The sequence shown here is derived from an EMBL/GenBank/DDBJ whole genome shotgun (WGS) entry which is preliminary data.</text>
</comment>
<dbReference type="InterPro" id="IPR042100">
    <property type="entry name" value="Bug_dom1"/>
</dbReference>
<evidence type="ECO:0000313" key="3">
    <source>
        <dbReference type="EMBL" id="RMI17277.1"/>
    </source>
</evidence>
<proteinExistence type="inferred from homology"/>
<gene>
    <name evidence="3" type="ORF">EBE87_23305</name>
</gene>
<comment type="similarity">
    <text evidence="1">Belongs to the UPF0065 (bug) family.</text>
</comment>
<organism evidence="3 4">
    <name type="scientific">Teichococcus wenyumeiae</name>
    <dbReference type="NCBI Taxonomy" id="2478470"/>
    <lineage>
        <taxon>Bacteria</taxon>
        <taxon>Pseudomonadati</taxon>
        <taxon>Pseudomonadota</taxon>
        <taxon>Alphaproteobacteria</taxon>
        <taxon>Acetobacterales</taxon>
        <taxon>Roseomonadaceae</taxon>
        <taxon>Roseomonas</taxon>
    </lineage>
</organism>
<feature type="chain" id="PRO_5046838698" evidence="2">
    <location>
        <begin position="25"/>
        <end position="322"/>
    </location>
</feature>
<dbReference type="PANTHER" id="PTHR42928">
    <property type="entry name" value="TRICARBOXYLATE-BINDING PROTEIN"/>
    <property type="match status" value="1"/>
</dbReference>